<comment type="caution">
    <text evidence="1">The sequence shown here is derived from an EMBL/GenBank/DDBJ whole genome shotgun (WGS) entry which is preliminary data.</text>
</comment>
<reference evidence="1" key="1">
    <citation type="journal article" date="2015" name="Nature">
        <title>Complex archaea that bridge the gap between prokaryotes and eukaryotes.</title>
        <authorList>
            <person name="Spang A."/>
            <person name="Saw J.H."/>
            <person name="Jorgensen S.L."/>
            <person name="Zaremba-Niedzwiedzka K."/>
            <person name="Martijn J."/>
            <person name="Lind A.E."/>
            <person name="van Eijk R."/>
            <person name="Schleper C."/>
            <person name="Guy L."/>
            <person name="Ettema T.J."/>
        </authorList>
    </citation>
    <scope>NUCLEOTIDE SEQUENCE</scope>
</reference>
<sequence>NPTRLTSPKVGKKTQAPTPTVVPRHIAQIVVNSRAKGTAFKEVE</sequence>
<dbReference type="EMBL" id="LAZR01068778">
    <property type="protein sequence ID" value="KKK48995.1"/>
    <property type="molecule type" value="Genomic_DNA"/>
</dbReference>
<protein>
    <submittedName>
        <fullName evidence="1">Uncharacterized protein</fullName>
    </submittedName>
</protein>
<evidence type="ECO:0000313" key="1">
    <source>
        <dbReference type="EMBL" id="KKK48995.1"/>
    </source>
</evidence>
<name>A0A0F8WLA3_9ZZZZ</name>
<proteinExistence type="predicted"/>
<organism evidence="1">
    <name type="scientific">marine sediment metagenome</name>
    <dbReference type="NCBI Taxonomy" id="412755"/>
    <lineage>
        <taxon>unclassified sequences</taxon>
        <taxon>metagenomes</taxon>
        <taxon>ecological metagenomes</taxon>
    </lineage>
</organism>
<accession>A0A0F8WLA3</accession>
<dbReference type="AlphaFoldDB" id="A0A0F8WLA3"/>
<feature type="non-terminal residue" evidence="1">
    <location>
        <position position="1"/>
    </location>
</feature>
<gene>
    <name evidence="1" type="ORF">LCGC14_3139520</name>
</gene>